<reference evidence="2 3" key="1">
    <citation type="submission" date="2020-06" db="EMBL/GenBank/DDBJ databases">
        <authorList>
            <person name="Jo H."/>
        </authorList>
    </citation>
    <scope>NUCLEOTIDE SEQUENCE [LARGE SCALE GENOMIC DNA]</scope>
    <source>
        <strain evidence="2 3">I46</strain>
    </source>
</reference>
<evidence type="ECO:0000313" key="3">
    <source>
        <dbReference type="Proteomes" id="UP000509638"/>
    </source>
</evidence>
<dbReference type="Proteomes" id="UP000509638">
    <property type="component" value="Chromosome"/>
</dbReference>
<dbReference type="EMBL" id="CP058316">
    <property type="protein sequence ID" value="QLD11667.1"/>
    <property type="molecule type" value="Genomic_DNA"/>
</dbReference>
<feature type="signal peptide" evidence="1">
    <location>
        <begin position="1"/>
        <end position="28"/>
    </location>
</feature>
<accession>A0A7D5F4Z2</accession>
<dbReference type="PROSITE" id="PS51257">
    <property type="entry name" value="PROKAR_LIPOPROTEIN"/>
    <property type="match status" value="1"/>
</dbReference>
<evidence type="ECO:0000256" key="1">
    <source>
        <dbReference type="SAM" id="SignalP"/>
    </source>
</evidence>
<evidence type="ECO:0000313" key="2">
    <source>
        <dbReference type="EMBL" id="QLD11667.1"/>
    </source>
</evidence>
<protein>
    <submittedName>
        <fullName evidence="2">Uncharacterized protein</fullName>
    </submittedName>
</protein>
<feature type="chain" id="PRO_5028994052" evidence="1">
    <location>
        <begin position="29"/>
        <end position="137"/>
    </location>
</feature>
<keyword evidence="1" id="KW-0732">Signal</keyword>
<gene>
    <name evidence="2" type="ORF">HW566_07725</name>
</gene>
<sequence length="137" mass="14505">MRQPPVVPSVIAALAMSFMLTSCGGAFACPAIGWSNTLIVEVHEEDVAATMVEVCDERGCSSEPSPDGLTGFSSPQRTGEGWVLHLPDMSTPDNFIVRALDAEGNVIREMTVAAEWKRSGGSEQCGGPGEARVRLVL</sequence>
<name>A0A7D5F4Z2_9MICO</name>
<dbReference type="AlphaFoldDB" id="A0A7D5F4Z2"/>
<dbReference type="RefSeq" id="WP_178011788.1">
    <property type="nucleotide sequence ID" value="NZ_CP058316.1"/>
</dbReference>
<organism evidence="2 3">
    <name type="scientific">Microbacterium oleivorans</name>
    <dbReference type="NCBI Taxonomy" id="273677"/>
    <lineage>
        <taxon>Bacteria</taxon>
        <taxon>Bacillati</taxon>
        <taxon>Actinomycetota</taxon>
        <taxon>Actinomycetes</taxon>
        <taxon>Micrococcales</taxon>
        <taxon>Microbacteriaceae</taxon>
        <taxon>Microbacterium</taxon>
    </lineage>
</organism>
<proteinExistence type="predicted"/>